<dbReference type="InterPro" id="IPR013105">
    <property type="entry name" value="TPR_2"/>
</dbReference>
<organism evidence="8 9">
    <name type="scientific">Desmophyllum pertusum</name>
    <dbReference type="NCBI Taxonomy" id="174260"/>
    <lineage>
        <taxon>Eukaryota</taxon>
        <taxon>Metazoa</taxon>
        <taxon>Cnidaria</taxon>
        <taxon>Anthozoa</taxon>
        <taxon>Hexacorallia</taxon>
        <taxon>Scleractinia</taxon>
        <taxon>Caryophylliina</taxon>
        <taxon>Caryophylliidae</taxon>
        <taxon>Desmophyllum</taxon>
    </lineage>
</organism>
<feature type="repeat" description="TPR" evidence="7">
    <location>
        <begin position="58"/>
        <end position="91"/>
    </location>
</feature>
<keyword evidence="4 7" id="KW-0802">TPR repeat</keyword>
<evidence type="ECO:0000256" key="6">
    <source>
        <dbReference type="ARBA" id="ARBA00044739"/>
    </source>
</evidence>
<dbReference type="GO" id="GO:0005737">
    <property type="term" value="C:cytoplasm"/>
    <property type="evidence" value="ECO:0007669"/>
    <property type="project" value="UniProtKB-SubCell"/>
</dbReference>
<dbReference type="OrthoDB" id="626167at2759"/>
<comment type="subcellular location">
    <subcellularLocation>
        <location evidence="1">Cytoplasm</location>
    </subcellularLocation>
</comment>
<evidence type="ECO:0000256" key="2">
    <source>
        <dbReference type="ARBA" id="ARBA00022490"/>
    </source>
</evidence>
<dbReference type="Proteomes" id="UP001163046">
    <property type="component" value="Unassembled WGS sequence"/>
</dbReference>
<proteinExistence type="predicted"/>
<dbReference type="PROSITE" id="PS50005">
    <property type="entry name" value="TPR"/>
    <property type="match status" value="4"/>
</dbReference>
<name>A0A9W9Z1U0_9CNID</name>
<dbReference type="Pfam" id="PF13181">
    <property type="entry name" value="TPR_8"/>
    <property type="match status" value="1"/>
</dbReference>
<feature type="repeat" description="TPR" evidence="7">
    <location>
        <begin position="657"/>
        <end position="690"/>
    </location>
</feature>
<evidence type="ECO:0000256" key="1">
    <source>
        <dbReference type="ARBA" id="ARBA00004496"/>
    </source>
</evidence>
<evidence type="ECO:0000256" key="4">
    <source>
        <dbReference type="ARBA" id="ARBA00022803"/>
    </source>
</evidence>
<protein>
    <recommendedName>
        <fullName evidence="5">Tetratricopeptide repeat protein 29</fullName>
    </recommendedName>
</protein>
<comment type="caution">
    <text evidence="8">The sequence shown here is derived from an EMBL/GenBank/DDBJ whole genome shotgun (WGS) entry which is preliminary data.</text>
</comment>
<keyword evidence="2" id="KW-0963">Cytoplasm</keyword>
<dbReference type="Pfam" id="PF13424">
    <property type="entry name" value="TPR_12"/>
    <property type="match status" value="3"/>
</dbReference>
<dbReference type="GO" id="GO:0005929">
    <property type="term" value="C:cilium"/>
    <property type="evidence" value="ECO:0007669"/>
    <property type="project" value="TreeGrafter"/>
</dbReference>
<dbReference type="InterPro" id="IPR011990">
    <property type="entry name" value="TPR-like_helical_dom_sf"/>
</dbReference>
<dbReference type="Pfam" id="PF07719">
    <property type="entry name" value="TPR_2"/>
    <property type="match status" value="1"/>
</dbReference>
<feature type="repeat" description="TPR" evidence="7">
    <location>
        <begin position="869"/>
        <end position="902"/>
    </location>
</feature>
<comment type="function">
    <text evidence="6">Axonemal protein which is implicated in axonemal and/or peri-axonemal structure assembly and regulates flagellum assembly and beating and therefore sperm motility.</text>
</comment>
<feature type="repeat" description="TPR" evidence="7">
    <location>
        <begin position="326"/>
        <end position="359"/>
    </location>
</feature>
<accession>A0A9W9Z1U0</accession>
<dbReference type="InterPro" id="IPR019734">
    <property type="entry name" value="TPR_rpt"/>
</dbReference>
<dbReference type="PANTHER" id="PTHR46630:SF1">
    <property type="entry name" value="TETRATRICOPEPTIDE REPEAT PROTEIN 29"/>
    <property type="match status" value="1"/>
</dbReference>
<dbReference type="SUPFAM" id="SSF48452">
    <property type="entry name" value="TPR-like"/>
    <property type="match status" value="2"/>
</dbReference>
<evidence type="ECO:0000256" key="3">
    <source>
        <dbReference type="ARBA" id="ARBA00022737"/>
    </source>
</evidence>
<evidence type="ECO:0000256" key="7">
    <source>
        <dbReference type="PROSITE-ProRule" id="PRU00339"/>
    </source>
</evidence>
<dbReference type="AlphaFoldDB" id="A0A9W9Z1U0"/>
<evidence type="ECO:0000256" key="5">
    <source>
        <dbReference type="ARBA" id="ARBA00040665"/>
    </source>
</evidence>
<dbReference type="EMBL" id="MU826834">
    <property type="protein sequence ID" value="KAJ7372799.1"/>
    <property type="molecule type" value="Genomic_DNA"/>
</dbReference>
<dbReference type="Gene3D" id="1.25.40.10">
    <property type="entry name" value="Tetratricopeptide repeat domain"/>
    <property type="match status" value="4"/>
</dbReference>
<sequence length="1016" mass="116832">MKVKKGRPTDLKNKSDAVEDIEEKRYTSFTVYSLEREIQTCNQYLALSKESGNLTDDVAAYYTLGIAYHKLGHLEKAIEFFRKYHAICKDTEDKSGEICACLDLAKTYQRTGDLTKAIEYYKVCLDMYKDKRDRIGEQAACSNLDILYCKLDDNINVWLLQDGEYVRFSQQMFDTEVLKSNRGEDFGSFMKQTYNEIGVRSSDVKCEDRSLDALHRNDDLTVEDESDLLHLSLERHLRKTRVDAPDDETIEKENKALLEVKSKSVEGQMKVKKGRATDLKNKSDAVEDIEEKRYTSFTVDSLERDIQTCNPYLALSKESGNLTDDRAAYYTLGIAYRQLGHLEKAIEFFRRYHAICKDTEDKSGEICACLTLAKEYQRTGDLTKAIEYYKVCLDMYKDKEDRIGEQAACTNLGNLYHELDEYKVALDYCQRSLTICKELGNRAEEGRQNGRIGLLHEHLNDFKKAAEHFTICMRICQEAIDLDDNINVWLLQAGADVQFSQQIFDTEVLKSNRGEDFGSFIKQTYKEIGVRSSDVKCEDRSLDALHRNDVLTVEDESDLLHLSLERHLRKTRVDAPDDKTIEKENRVLLEVKSKSVEGQMKVKKGRPTDLKNKSDAVEDIEEKRYTSFTVDSLERDIQTYNQYLALSKESENLTGDGSAYYTLGIAYHKLGYLEKSIELFRKYHSICKDTEDKSDDNINVWLLQAGEDVRFSQQMFDTEVLKSNRGEDFGSFMKQTYKEIGVRSSDVKCEDRSLDALHRNDDLTVEDESDLLHLSLERHLRKTRVDAPDDETIEKENKALLEVKSKSVEGQMKVKKGRPTDLKNKSDAVEDIEEKRYTSFTVGRLERDIQTCNQYLALSKESGNLTGDGAAYYTLGIAYYKLGHLEKAIELFRKLHSICKDTEDKSAGADVRFSQQMFDTEVLKSNRGEDFGSFIKQTYKEIGVRSSDVKCEDRSLDALHRNDDLTVVEESDLLHLSLERHLRKTRVDTPDDETLDEIGAPSKYCTGKFPEMLRQV</sequence>
<keyword evidence="3" id="KW-0677">Repeat</keyword>
<keyword evidence="9" id="KW-1185">Reference proteome</keyword>
<gene>
    <name evidence="8" type="ORF">OS493_016718</name>
</gene>
<evidence type="ECO:0000313" key="8">
    <source>
        <dbReference type="EMBL" id="KAJ7372799.1"/>
    </source>
</evidence>
<dbReference type="PANTHER" id="PTHR46630">
    <property type="entry name" value="TETRATRICOPEPTIDE REPEAT PROTEIN 29"/>
    <property type="match status" value="1"/>
</dbReference>
<dbReference type="GO" id="GO:0003341">
    <property type="term" value="P:cilium movement"/>
    <property type="evidence" value="ECO:0007669"/>
    <property type="project" value="TreeGrafter"/>
</dbReference>
<reference evidence="8" key="1">
    <citation type="submission" date="2023-01" db="EMBL/GenBank/DDBJ databases">
        <title>Genome assembly of the deep-sea coral Lophelia pertusa.</title>
        <authorList>
            <person name="Herrera S."/>
            <person name="Cordes E."/>
        </authorList>
    </citation>
    <scope>NUCLEOTIDE SEQUENCE</scope>
    <source>
        <strain evidence="8">USNM1676648</strain>
        <tissue evidence="8">Polyp</tissue>
    </source>
</reference>
<dbReference type="InterPro" id="IPR051476">
    <property type="entry name" value="Bac_ResReg_Asp_Phosphatase"/>
</dbReference>
<evidence type="ECO:0000313" key="9">
    <source>
        <dbReference type="Proteomes" id="UP001163046"/>
    </source>
</evidence>
<dbReference type="SMART" id="SM00028">
    <property type="entry name" value="TPR"/>
    <property type="match status" value="8"/>
</dbReference>